<dbReference type="Proteomes" id="UP001313282">
    <property type="component" value="Unassembled WGS sequence"/>
</dbReference>
<name>A0AAN8MUY6_9PEZI</name>
<accession>A0AAN8MUY6</accession>
<evidence type="ECO:0000313" key="1">
    <source>
        <dbReference type="EMBL" id="KAK6339286.1"/>
    </source>
</evidence>
<reference evidence="1 2" key="1">
    <citation type="submission" date="2019-10" db="EMBL/GenBank/DDBJ databases">
        <authorList>
            <person name="Palmer J.M."/>
        </authorList>
    </citation>
    <scope>NUCLEOTIDE SEQUENCE [LARGE SCALE GENOMIC DNA]</scope>
    <source>
        <strain evidence="1 2">TWF718</strain>
    </source>
</reference>
<organism evidence="1 2">
    <name type="scientific">Orbilia javanica</name>
    <dbReference type="NCBI Taxonomy" id="47235"/>
    <lineage>
        <taxon>Eukaryota</taxon>
        <taxon>Fungi</taxon>
        <taxon>Dikarya</taxon>
        <taxon>Ascomycota</taxon>
        <taxon>Pezizomycotina</taxon>
        <taxon>Orbiliomycetes</taxon>
        <taxon>Orbiliales</taxon>
        <taxon>Orbiliaceae</taxon>
        <taxon>Orbilia</taxon>
    </lineage>
</organism>
<evidence type="ECO:0000313" key="2">
    <source>
        <dbReference type="Proteomes" id="UP001313282"/>
    </source>
</evidence>
<keyword evidence="2" id="KW-1185">Reference proteome</keyword>
<protein>
    <submittedName>
        <fullName evidence="1">Uncharacterized protein</fullName>
    </submittedName>
</protein>
<dbReference type="EMBL" id="JAVHNR010000006">
    <property type="protein sequence ID" value="KAK6339286.1"/>
    <property type="molecule type" value="Genomic_DNA"/>
</dbReference>
<proteinExistence type="predicted"/>
<sequence length="517" mass="58773">MGNRKNKNRNIHAIVVYGSDQWDLSCTYNFLSAVKSCYSRSIIPHALSTCNRSDLLELVSSANYNDGSQGTQIPPPSQASFLKSGYVPPITGTEGVPQPVDTSNADKEGFLPGNLFPQPIPTAQEAQDILEVLRPFYRHIQQEDIKLELRNHLQTLTPKLKPSSRLLLIICAQAVNTSGCVVLGRTIVNQDIMEYIDSLPLRSTAVVVSVAPGLDDRKEVPNIWEATSEPLDMEMQRSRASVGVVYTAAKVEVIKPLAELSVGREVRKVKDAGMVRLKSDIFSEFRPLKLGPWAYPSNEWKDVDSVAKYIEQVIDKNIVVKRFNPLTCARETIDRGRGIMRKEEPLDMSIYYLELRLQELKKKGEVEETVYEHAKKGMLALEGIMKRVIEQNKNCMHVAHVISSSSLFQQRVEETLRFMERADLRTEAFLQGAYKGGMLKFIDSSDMRLHVEAKGRLLETVRNVCPMFDSIIIPPKDCVGVEYWDHANRILKIIQGHVWQFRWFRMERFLEYMALNL</sequence>
<gene>
    <name evidence="1" type="ORF">TWF718_008707</name>
</gene>
<dbReference type="AlphaFoldDB" id="A0AAN8MUY6"/>
<comment type="caution">
    <text evidence="1">The sequence shown here is derived from an EMBL/GenBank/DDBJ whole genome shotgun (WGS) entry which is preliminary data.</text>
</comment>